<evidence type="ECO:0000313" key="10">
    <source>
        <dbReference type="EMBL" id="OME12486.1"/>
    </source>
</evidence>
<dbReference type="InterPro" id="IPR020578">
    <property type="entry name" value="Aminotrans_V_PyrdxlP_BS"/>
</dbReference>
<comment type="cofactor">
    <cofactor evidence="1 7">
        <name>pyridoxal 5'-phosphate</name>
        <dbReference type="ChEBI" id="CHEBI:597326"/>
    </cofactor>
</comment>
<evidence type="ECO:0000256" key="5">
    <source>
        <dbReference type="ARBA" id="ARBA00023004"/>
    </source>
</evidence>
<protein>
    <recommendedName>
        <fullName evidence="8">Aminotransferase class V domain-containing protein</fullName>
    </recommendedName>
</protein>
<feature type="domain" description="Aminotransferase class V" evidence="8">
    <location>
        <begin position="1"/>
        <end position="366"/>
    </location>
</feature>
<evidence type="ECO:0000313" key="9">
    <source>
        <dbReference type="EMBL" id="OMD27683.1"/>
    </source>
</evidence>
<comment type="similarity">
    <text evidence="2">Belongs to the class-V pyridoxal-phosphate-dependent aminotransferase family. NifS/IscS subfamily.</text>
</comment>
<evidence type="ECO:0000256" key="6">
    <source>
        <dbReference type="ARBA" id="ARBA00023014"/>
    </source>
</evidence>
<dbReference type="InterPro" id="IPR015422">
    <property type="entry name" value="PyrdxlP-dep_Trfase_small"/>
</dbReference>
<accession>A0A1R0X387</accession>
<keyword evidence="4" id="KW-0663">Pyridoxal phosphate</keyword>
<dbReference type="GO" id="GO:0051536">
    <property type="term" value="F:iron-sulfur cluster binding"/>
    <property type="evidence" value="ECO:0007669"/>
    <property type="project" value="UniProtKB-KW"/>
</dbReference>
<organism evidence="9 12">
    <name type="scientific">Paenibacillus odorifer</name>
    <dbReference type="NCBI Taxonomy" id="189426"/>
    <lineage>
        <taxon>Bacteria</taxon>
        <taxon>Bacillati</taxon>
        <taxon>Bacillota</taxon>
        <taxon>Bacilli</taxon>
        <taxon>Bacillales</taxon>
        <taxon>Paenibacillaceae</taxon>
        <taxon>Paenibacillus</taxon>
    </lineage>
</organism>
<dbReference type="PANTHER" id="PTHR11601">
    <property type="entry name" value="CYSTEINE DESULFURYLASE FAMILY MEMBER"/>
    <property type="match status" value="1"/>
</dbReference>
<dbReference type="InterPro" id="IPR016454">
    <property type="entry name" value="Cysteine_dSase"/>
</dbReference>
<comment type="caution">
    <text evidence="9">The sequence shown here is derived from an EMBL/GenBank/DDBJ whole genome shotgun (WGS) entry which is preliminary data.</text>
</comment>
<dbReference type="AlphaFoldDB" id="A0A1R0X387"/>
<sequence length="385" mass="42606">MYLDYCSSSPLYPQVYDLLLKTSQEYYSNPSSSHSMGYEVSNLVEESRETISSILNVKPSEVIFTSGATESNNIAILGAIKWLMDNKKKPIHIITTSIEHSSVFNCCKELQDAGIEVTFIPVDRNGIVDTSLVIKHINVNTALISIMHVNNETGSIQPVMEIGALIKSYDSNIIFHVDGVQGFGKIPLSLDDIDMYTLSGHKIGAPKGIGILIKKDLVCIKPLIFGGNQEYGLRSGTTNVTGVLCISEAIKISYENLELNIKHIYMLYKYMLEKLQDFPDIIINSPKTPLSSPHILNISFSGVTSAVLIHLFSVRGLIVSSQSACSSKSKKVSRVLMEMTNNEKISSSSIRISLSERTSFEEVEYFITILNDVVSQIKSGKKYII</sequence>
<dbReference type="InterPro" id="IPR015424">
    <property type="entry name" value="PyrdxlP-dep_Trfase"/>
</dbReference>
<dbReference type="EMBL" id="MPTO01000033">
    <property type="protein sequence ID" value="OME12486.1"/>
    <property type="molecule type" value="Genomic_DNA"/>
</dbReference>
<evidence type="ECO:0000256" key="1">
    <source>
        <dbReference type="ARBA" id="ARBA00001933"/>
    </source>
</evidence>
<evidence type="ECO:0000256" key="7">
    <source>
        <dbReference type="RuleBase" id="RU004504"/>
    </source>
</evidence>
<keyword evidence="6" id="KW-0411">Iron-sulfur</keyword>
<dbReference type="EMBL" id="MKQP01000035">
    <property type="protein sequence ID" value="OMD27683.1"/>
    <property type="molecule type" value="Genomic_DNA"/>
</dbReference>
<keyword evidence="3" id="KW-0479">Metal-binding</keyword>
<gene>
    <name evidence="9" type="ORF">BJP51_24515</name>
    <name evidence="10" type="ORF">BSK47_27095</name>
</gene>
<dbReference type="Proteomes" id="UP000187465">
    <property type="component" value="Unassembled WGS sequence"/>
</dbReference>
<dbReference type="SUPFAM" id="SSF53383">
    <property type="entry name" value="PLP-dependent transferases"/>
    <property type="match status" value="1"/>
</dbReference>
<evidence type="ECO:0000256" key="4">
    <source>
        <dbReference type="ARBA" id="ARBA00022898"/>
    </source>
</evidence>
<name>A0A1R0X387_9BACL</name>
<evidence type="ECO:0000259" key="8">
    <source>
        <dbReference type="Pfam" id="PF00266"/>
    </source>
</evidence>
<dbReference type="InterPro" id="IPR000192">
    <property type="entry name" value="Aminotrans_V_dom"/>
</dbReference>
<proteinExistence type="inferred from homology"/>
<dbReference type="Gene3D" id="1.10.260.50">
    <property type="match status" value="1"/>
</dbReference>
<evidence type="ECO:0000313" key="12">
    <source>
        <dbReference type="Proteomes" id="UP000187465"/>
    </source>
</evidence>
<reference evidence="11 12" key="1">
    <citation type="submission" date="2016-10" db="EMBL/GenBank/DDBJ databases">
        <title>Paenibacillus species isolates.</title>
        <authorList>
            <person name="Beno S.M."/>
        </authorList>
    </citation>
    <scope>NUCLEOTIDE SEQUENCE [LARGE SCALE GENOMIC DNA]</scope>
    <source>
        <strain evidence="9 12">FSL H7-0604</strain>
        <strain evidence="10 11">FSL H7-0918</strain>
    </source>
</reference>
<evidence type="ECO:0000256" key="3">
    <source>
        <dbReference type="ARBA" id="ARBA00022723"/>
    </source>
</evidence>
<dbReference type="PANTHER" id="PTHR11601:SF50">
    <property type="entry name" value="CYSTEINE DESULFURASE ISCS 2-RELATED"/>
    <property type="match status" value="1"/>
</dbReference>
<dbReference type="InterPro" id="IPR015421">
    <property type="entry name" value="PyrdxlP-dep_Trfase_major"/>
</dbReference>
<keyword evidence="5" id="KW-0408">Iron</keyword>
<evidence type="ECO:0000313" key="11">
    <source>
        <dbReference type="Proteomes" id="UP000187323"/>
    </source>
</evidence>
<dbReference type="Proteomes" id="UP000187323">
    <property type="component" value="Unassembled WGS sequence"/>
</dbReference>
<dbReference type="GO" id="GO:0046872">
    <property type="term" value="F:metal ion binding"/>
    <property type="evidence" value="ECO:0007669"/>
    <property type="project" value="UniProtKB-KW"/>
</dbReference>
<dbReference type="Pfam" id="PF00266">
    <property type="entry name" value="Aminotran_5"/>
    <property type="match status" value="1"/>
</dbReference>
<evidence type="ECO:0000256" key="2">
    <source>
        <dbReference type="ARBA" id="ARBA00006490"/>
    </source>
</evidence>
<dbReference type="Gene3D" id="3.90.1150.10">
    <property type="entry name" value="Aspartate Aminotransferase, domain 1"/>
    <property type="match status" value="1"/>
</dbReference>
<dbReference type="GO" id="GO:0003824">
    <property type="term" value="F:catalytic activity"/>
    <property type="evidence" value="ECO:0007669"/>
    <property type="project" value="UniProtKB-ARBA"/>
</dbReference>
<dbReference type="PROSITE" id="PS00595">
    <property type="entry name" value="AA_TRANSFER_CLASS_5"/>
    <property type="match status" value="1"/>
</dbReference>
<dbReference type="Gene3D" id="3.40.640.10">
    <property type="entry name" value="Type I PLP-dependent aspartate aminotransferase-like (Major domain)"/>
    <property type="match status" value="1"/>
</dbReference>
<dbReference type="PIRSF" id="PIRSF005572">
    <property type="entry name" value="NifS"/>
    <property type="match status" value="1"/>
</dbReference>